<dbReference type="PROSITE" id="PS00018">
    <property type="entry name" value="EF_HAND_1"/>
    <property type="match status" value="3"/>
</dbReference>
<sequence>MGTSRWSLHPKICFESNLAYCWQNQKDSSCSPKACSRETQTEKPVCGSDGLTYPNRCLFERARCLNRNMTLTKRSGCRTQRPCNEWETIASSANYSFKAKCKTDGAYESAQCIREIGFCWCVTPEGVPLPYTSMRRKPEAKPRCGRKKSTRRRSPRRNNRSRPCKQRDKAIFNNNLMNNFQTEFHRYTGQRTLNDSHVLEWKFNSLDNNNDHFLDKLEYRDLKRLAKKAVKPKRCAKSFTRSCDLDGDFRISWPEWAECLTRDGLDDGRGGGGEQNASSDPADGDQEEEEYELPFGAPRSPPDGILLPGLSNPDRSLEDESPEIRDDDPTDCISDRTAALHEEDPLYVPECTPDGRYQKVQCYKIAGYCWCVHEDTGKNIPGTSVKNGTPTCDNLTPISRPMKGCPEEKKNVFLRDLSQYLQTQIPNNTSTFNGLDYIASKEERAAKWSFVVFDKNKNKMLDKIEWKAFKDKVGGVKGLKKCGKKLPRYCDINKDRSISLTEWLECLNVQQGSAAGGTLTNTAKGKKTLNMLMED</sequence>
<feature type="disulfide bond" evidence="8">
    <location>
        <begin position="332"/>
        <end position="351"/>
    </location>
</feature>
<dbReference type="InterPro" id="IPR019577">
    <property type="entry name" value="SPARC/Testican_Ca-bd-dom"/>
</dbReference>
<keyword evidence="7" id="KW-0325">Glycoprotein</keyword>
<dbReference type="SMART" id="SM00211">
    <property type="entry name" value="TY"/>
    <property type="match status" value="2"/>
</dbReference>
<keyword evidence="4" id="KW-0677">Repeat</keyword>
<dbReference type="SUPFAM" id="SSF47473">
    <property type="entry name" value="EF-hand"/>
    <property type="match status" value="2"/>
</dbReference>
<name>A0A9P0FBL9_BRAAE</name>
<protein>
    <recommendedName>
        <fullName evidence="14">SPARC-related modular calcium-binding protein 2</fullName>
    </recommendedName>
</protein>
<dbReference type="Gene3D" id="1.10.238.10">
    <property type="entry name" value="EF-hand"/>
    <property type="match status" value="2"/>
</dbReference>
<dbReference type="GO" id="GO:0005615">
    <property type="term" value="C:extracellular space"/>
    <property type="evidence" value="ECO:0007669"/>
    <property type="project" value="TreeGrafter"/>
</dbReference>
<proteinExistence type="predicted"/>
<reference evidence="12" key="1">
    <citation type="submission" date="2021-12" db="EMBL/GenBank/DDBJ databases">
        <authorList>
            <person name="King R."/>
        </authorList>
    </citation>
    <scope>NUCLEOTIDE SEQUENCE</scope>
</reference>
<keyword evidence="3" id="KW-0732">Signal</keyword>
<dbReference type="CDD" id="cd00191">
    <property type="entry name" value="TY"/>
    <property type="match status" value="2"/>
</dbReference>
<dbReference type="PROSITE" id="PS00484">
    <property type="entry name" value="THYROGLOBULIN_1_1"/>
    <property type="match status" value="1"/>
</dbReference>
<evidence type="ECO:0008006" key="14">
    <source>
        <dbReference type="Google" id="ProtNLM"/>
    </source>
</evidence>
<keyword evidence="2" id="KW-0964">Secreted</keyword>
<organism evidence="12 13">
    <name type="scientific">Brassicogethes aeneus</name>
    <name type="common">Rape pollen beetle</name>
    <name type="synonym">Meligethes aeneus</name>
    <dbReference type="NCBI Taxonomy" id="1431903"/>
    <lineage>
        <taxon>Eukaryota</taxon>
        <taxon>Metazoa</taxon>
        <taxon>Ecdysozoa</taxon>
        <taxon>Arthropoda</taxon>
        <taxon>Hexapoda</taxon>
        <taxon>Insecta</taxon>
        <taxon>Pterygota</taxon>
        <taxon>Neoptera</taxon>
        <taxon>Endopterygota</taxon>
        <taxon>Coleoptera</taxon>
        <taxon>Polyphaga</taxon>
        <taxon>Cucujiformia</taxon>
        <taxon>Nitidulidae</taxon>
        <taxon>Meligethinae</taxon>
        <taxon>Brassicogethes</taxon>
    </lineage>
</organism>
<evidence type="ECO:0000256" key="4">
    <source>
        <dbReference type="ARBA" id="ARBA00022737"/>
    </source>
</evidence>
<dbReference type="InterPro" id="IPR011992">
    <property type="entry name" value="EF-hand-dom_pair"/>
</dbReference>
<dbReference type="Gene3D" id="3.30.60.30">
    <property type="match status" value="1"/>
</dbReference>
<dbReference type="Pfam" id="PF00086">
    <property type="entry name" value="Thyroglobulin_1"/>
    <property type="match status" value="2"/>
</dbReference>
<feature type="disulfide bond" evidence="8">
    <location>
        <begin position="112"/>
        <end position="119"/>
    </location>
</feature>
<dbReference type="PROSITE" id="PS51465">
    <property type="entry name" value="KAZAL_2"/>
    <property type="match status" value="1"/>
</dbReference>
<keyword evidence="5" id="KW-0106">Calcium</keyword>
<feature type="compositionally biased region" description="Basic residues" evidence="9">
    <location>
        <begin position="143"/>
        <end position="164"/>
    </location>
</feature>
<comment type="subcellular location">
    <subcellularLocation>
        <location evidence="1">Secreted</location>
    </subcellularLocation>
</comment>
<keyword evidence="6 8" id="KW-1015">Disulfide bond</keyword>
<feature type="disulfide bond" evidence="8">
    <location>
        <begin position="362"/>
        <end position="369"/>
    </location>
</feature>
<feature type="compositionally biased region" description="Basic and acidic residues" evidence="9">
    <location>
        <begin position="315"/>
        <end position="324"/>
    </location>
</feature>
<dbReference type="CDD" id="cd00104">
    <property type="entry name" value="KAZAL_FS"/>
    <property type="match status" value="1"/>
</dbReference>
<dbReference type="InterPro" id="IPR002350">
    <property type="entry name" value="Kazal_dom"/>
</dbReference>
<feature type="compositionally biased region" description="Acidic residues" evidence="9">
    <location>
        <begin position="282"/>
        <end position="292"/>
    </location>
</feature>
<dbReference type="InterPro" id="IPR036058">
    <property type="entry name" value="Kazal_dom_sf"/>
</dbReference>
<dbReference type="InterPro" id="IPR000716">
    <property type="entry name" value="Thyroglobulin_1"/>
</dbReference>
<evidence type="ECO:0000256" key="8">
    <source>
        <dbReference type="PROSITE-ProRule" id="PRU00500"/>
    </source>
</evidence>
<evidence type="ECO:0000256" key="1">
    <source>
        <dbReference type="ARBA" id="ARBA00004613"/>
    </source>
</evidence>
<evidence type="ECO:0000259" key="10">
    <source>
        <dbReference type="PROSITE" id="PS51162"/>
    </source>
</evidence>
<dbReference type="GO" id="GO:0005509">
    <property type="term" value="F:calcium ion binding"/>
    <property type="evidence" value="ECO:0007669"/>
    <property type="project" value="InterPro"/>
</dbReference>
<dbReference type="InterPro" id="IPR018247">
    <property type="entry name" value="EF_Hand_1_Ca_BS"/>
</dbReference>
<dbReference type="PROSITE" id="PS51162">
    <property type="entry name" value="THYROGLOBULIN_1_2"/>
    <property type="match status" value="2"/>
</dbReference>
<evidence type="ECO:0000256" key="2">
    <source>
        <dbReference type="ARBA" id="ARBA00022525"/>
    </source>
</evidence>
<feature type="domain" description="Thyroglobulin type-1" evidence="10">
    <location>
        <begin position="329"/>
        <end position="392"/>
    </location>
</feature>
<accession>A0A9P0FBL9</accession>
<dbReference type="Proteomes" id="UP001154078">
    <property type="component" value="Chromosome 1"/>
</dbReference>
<dbReference type="PANTHER" id="PTHR12352">
    <property type="entry name" value="SECRETED MODULAR CALCIUM-BINDING PROTEIN"/>
    <property type="match status" value="1"/>
</dbReference>
<feature type="domain" description="Thyroglobulin type-1" evidence="10">
    <location>
        <begin position="74"/>
        <end position="144"/>
    </location>
</feature>
<evidence type="ECO:0000313" key="12">
    <source>
        <dbReference type="EMBL" id="CAH0546217.1"/>
    </source>
</evidence>
<dbReference type="AlphaFoldDB" id="A0A9P0FBL9"/>
<dbReference type="Pfam" id="PF07648">
    <property type="entry name" value="Kazal_2"/>
    <property type="match status" value="1"/>
</dbReference>
<comment type="caution">
    <text evidence="8">Lacks conserved residue(s) required for the propagation of feature annotation.</text>
</comment>
<evidence type="ECO:0000256" key="5">
    <source>
        <dbReference type="ARBA" id="ARBA00022837"/>
    </source>
</evidence>
<dbReference type="CDD" id="cd16234">
    <property type="entry name" value="EFh_SPARC_SMOC"/>
    <property type="match status" value="1"/>
</dbReference>
<keyword evidence="13" id="KW-1185">Reference proteome</keyword>
<dbReference type="PANTHER" id="PTHR12352:SF30">
    <property type="entry name" value="FI05255P"/>
    <property type="match status" value="1"/>
</dbReference>
<dbReference type="SUPFAM" id="SSF57610">
    <property type="entry name" value="Thyroglobulin type-1 domain"/>
    <property type="match status" value="2"/>
</dbReference>
<dbReference type="InterPro" id="IPR051950">
    <property type="entry name" value="Dev_reg/Prot_inhib"/>
</dbReference>
<evidence type="ECO:0000256" key="7">
    <source>
        <dbReference type="ARBA" id="ARBA00023180"/>
    </source>
</evidence>
<dbReference type="SUPFAM" id="SSF100895">
    <property type="entry name" value="Kazal-type serine protease inhibitors"/>
    <property type="match status" value="1"/>
</dbReference>
<dbReference type="InterPro" id="IPR036857">
    <property type="entry name" value="Thyroglobulin_1_sf"/>
</dbReference>
<dbReference type="Gene3D" id="4.10.800.10">
    <property type="entry name" value="Thyroglobulin type-1"/>
    <property type="match status" value="2"/>
</dbReference>
<gene>
    <name evidence="12" type="ORF">MELIAE_LOCUS431</name>
</gene>
<feature type="region of interest" description="Disordered" evidence="9">
    <location>
        <begin position="131"/>
        <end position="165"/>
    </location>
</feature>
<dbReference type="EMBL" id="OV121132">
    <property type="protein sequence ID" value="CAH0546217.1"/>
    <property type="molecule type" value="Genomic_DNA"/>
</dbReference>
<evidence type="ECO:0000313" key="13">
    <source>
        <dbReference type="Proteomes" id="UP001154078"/>
    </source>
</evidence>
<evidence type="ECO:0000259" key="11">
    <source>
        <dbReference type="PROSITE" id="PS51465"/>
    </source>
</evidence>
<feature type="region of interest" description="Disordered" evidence="9">
    <location>
        <begin position="264"/>
        <end position="330"/>
    </location>
</feature>
<evidence type="ECO:0000256" key="3">
    <source>
        <dbReference type="ARBA" id="ARBA00022729"/>
    </source>
</evidence>
<evidence type="ECO:0000256" key="9">
    <source>
        <dbReference type="SAM" id="MobiDB-lite"/>
    </source>
</evidence>
<dbReference type="Pfam" id="PF10591">
    <property type="entry name" value="SPARC_Ca_bdg"/>
    <property type="match status" value="2"/>
</dbReference>
<dbReference type="OrthoDB" id="5986054at2759"/>
<evidence type="ECO:0000256" key="6">
    <source>
        <dbReference type="ARBA" id="ARBA00023157"/>
    </source>
</evidence>
<dbReference type="SMART" id="SM00280">
    <property type="entry name" value="KAZAL"/>
    <property type="match status" value="1"/>
</dbReference>
<feature type="domain" description="Kazal-like" evidence="11">
    <location>
        <begin position="24"/>
        <end position="79"/>
    </location>
</feature>